<reference evidence="3" key="1">
    <citation type="journal article" date="2011" name="PLoS Genet.">
        <title>Genomic analysis of the necrotrophic fungal pathogens Sclerotinia sclerotiorum and Botrytis cinerea.</title>
        <authorList>
            <person name="Amselem J."/>
            <person name="Cuomo C.A."/>
            <person name="van Kan J.A."/>
            <person name="Viaud M."/>
            <person name="Benito E.P."/>
            <person name="Couloux A."/>
            <person name="Coutinho P.M."/>
            <person name="de Vries R.P."/>
            <person name="Dyer P.S."/>
            <person name="Fillinger S."/>
            <person name="Fournier E."/>
            <person name="Gout L."/>
            <person name="Hahn M."/>
            <person name="Kohn L."/>
            <person name="Lapalu N."/>
            <person name="Plummer K.M."/>
            <person name="Pradier J.M."/>
            <person name="Quevillon E."/>
            <person name="Sharon A."/>
            <person name="Simon A."/>
            <person name="ten Have A."/>
            <person name="Tudzynski B."/>
            <person name="Tudzynski P."/>
            <person name="Wincker P."/>
            <person name="Andrew M."/>
            <person name="Anthouard V."/>
            <person name="Beever R.E."/>
            <person name="Beffa R."/>
            <person name="Benoit I."/>
            <person name="Bouzid O."/>
            <person name="Brault B."/>
            <person name="Chen Z."/>
            <person name="Choquer M."/>
            <person name="Collemare J."/>
            <person name="Cotton P."/>
            <person name="Danchin E.G."/>
            <person name="Da Silva C."/>
            <person name="Gautier A."/>
            <person name="Giraud C."/>
            <person name="Giraud T."/>
            <person name="Gonzalez C."/>
            <person name="Grossetete S."/>
            <person name="Guldener U."/>
            <person name="Henrissat B."/>
            <person name="Howlett B.J."/>
            <person name="Kodira C."/>
            <person name="Kretschmer M."/>
            <person name="Lappartient A."/>
            <person name="Leroch M."/>
            <person name="Levis C."/>
            <person name="Mauceli E."/>
            <person name="Neuveglise C."/>
            <person name="Oeser B."/>
            <person name="Pearson M."/>
            <person name="Poulain J."/>
            <person name="Poussereau N."/>
            <person name="Quesneville H."/>
            <person name="Rascle C."/>
            <person name="Schumacher J."/>
            <person name="Segurens B."/>
            <person name="Sexton A."/>
            <person name="Silva E."/>
            <person name="Sirven C."/>
            <person name="Soanes D.M."/>
            <person name="Talbot N.J."/>
            <person name="Templeton M."/>
            <person name="Yandava C."/>
            <person name="Yarden O."/>
            <person name="Zeng Q."/>
            <person name="Rollins J.A."/>
            <person name="Lebrun M.H."/>
            <person name="Dickman M."/>
        </authorList>
    </citation>
    <scope>NUCLEOTIDE SEQUENCE [LARGE SCALE GENOMIC DNA]</scope>
    <source>
        <strain evidence="3">ATCC 18683 / 1980 / Ss-1</strain>
    </source>
</reference>
<evidence type="ECO:0000313" key="2">
    <source>
        <dbReference type="EMBL" id="EDN91291.1"/>
    </source>
</evidence>
<accession>A7E5W9</accession>
<protein>
    <submittedName>
        <fullName evidence="2">Uncharacterized protein</fullName>
    </submittedName>
</protein>
<dbReference type="RefSeq" id="XP_001598605.1">
    <property type="nucleotide sequence ID" value="XM_001598555.1"/>
</dbReference>
<feature type="transmembrane region" description="Helical" evidence="1">
    <location>
        <begin position="12"/>
        <end position="30"/>
    </location>
</feature>
<dbReference type="GeneID" id="5494914"/>
<organism evidence="2 3">
    <name type="scientific">Sclerotinia sclerotiorum (strain ATCC 18683 / 1980 / Ss-1)</name>
    <name type="common">White mold</name>
    <name type="synonym">Whetzelinia sclerotiorum</name>
    <dbReference type="NCBI Taxonomy" id="665079"/>
    <lineage>
        <taxon>Eukaryota</taxon>
        <taxon>Fungi</taxon>
        <taxon>Dikarya</taxon>
        <taxon>Ascomycota</taxon>
        <taxon>Pezizomycotina</taxon>
        <taxon>Leotiomycetes</taxon>
        <taxon>Helotiales</taxon>
        <taxon>Sclerotiniaceae</taxon>
        <taxon>Sclerotinia</taxon>
    </lineage>
</organism>
<dbReference type="AlphaFoldDB" id="A7E5W9"/>
<dbReference type="HOGENOM" id="CLU_2868951_0_0_1"/>
<dbReference type="Proteomes" id="UP000001312">
    <property type="component" value="Unassembled WGS sequence"/>
</dbReference>
<dbReference type="EMBL" id="CH476621">
    <property type="protein sequence ID" value="EDN91291.1"/>
    <property type="molecule type" value="Genomic_DNA"/>
</dbReference>
<dbReference type="InParanoid" id="A7E5W9"/>
<keyword evidence="1" id="KW-1133">Transmembrane helix</keyword>
<name>A7E5W9_SCLS1</name>
<keyword evidence="1" id="KW-0472">Membrane</keyword>
<keyword evidence="3" id="KW-1185">Reference proteome</keyword>
<keyword evidence="1" id="KW-0812">Transmembrane</keyword>
<gene>
    <name evidence="2" type="ORF">SS1G_00694</name>
</gene>
<sequence>MCFAFARLLNSLVIYGLVIHWFIGLCVLYSDSEICWLVVEGSWFMVDGGLFLDAGLGVGWEGGM</sequence>
<evidence type="ECO:0000313" key="3">
    <source>
        <dbReference type="Proteomes" id="UP000001312"/>
    </source>
</evidence>
<proteinExistence type="predicted"/>
<dbReference type="KEGG" id="ssl:SS1G_00694"/>
<evidence type="ECO:0000256" key="1">
    <source>
        <dbReference type="SAM" id="Phobius"/>
    </source>
</evidence>